<feature type="region of interest" description="Disordered" evidence="1">
    <location>
        <begin position="21"/>
        <end position="70"/>
    </location>
</feature>
<dbReference type="InParanoid" id="A0A067NKV4"/>
<evidence type="ECO:0000256" key="1">
    <source>
        <dbReference type="SAM" id="MobiDB-lite"/>
    </source>
</evidence>
<dbReference type="EMBL" id="KL198008">
    <property type="protein sequence ID" value="KDQ27660.1"/>
    <property type="molecule type" value="Genomic_DNA"/>
</dbReference>
<dbReference type="Proteomes" id="UP000027073">
    <property type="component" value="Unassembled WGS sequence"/>
</dbReference>
<proteinExistence type="predicted"/>
<reference evidence="3" key="1">
    <citation type="journal article" date="2014" name="Proc. Natl. Acad. Sci. U.S.A.">
        <title>Extensive sampling of basidiomycete genomes demonstrates inadequacy of the white-rot/brown-rot paradigm for wood decay fungi.</title>
        <authorList>
            <person name="Riley R."/>
            <person name="Salamov A.A."/>
            <person name="Brown D.W."/>
            <person name="Nagy L.G."/>
            <person name="Floudas D."/>
            <person name="Held B.W."/>
            <person name="Levasseur A."/>
            <person name="Lombard V."/>
            <person name="Morin E."/>
            <person name="Otillar R."/>
            <person name="Lindquist E.A."/>
            <person name="Sun H."/>
            <person name="LaButti K.M."/>
            <person name="Schmutz J."/>
            <person name="Jabbour D."/>
            <person name="Luo H."/>
            <person name="Baker S.E."/>
            <person name="Pisabarro A.G."/>
            <person name="Walton J.D."/>
            <person name="Blanchette R.A."/>
            <person name="Henrissat B."/>
            <person name="Martin F."/>
            <person name="Cullen D."/>
            <person name="Hibbett D.S."/>
            <person name="Grigoriev I.V."/>
        </authorList>
    </citation>
    <scope>NUCLEOTIDE SEQUENCE [LARGE SCALE GENOMIC DNA]</scope>
    <source>
        <strain evidence="3">PC15</strain>
    </source>
</reference>
<dbReference type="AlphaFoldDB" id="A0A067NKV4"/>
<name>A0A067NKV4_PLEO1</name>
<feature type="compositionally biased region" description="Polar residues" evidence="1">
    <location>
        <begin position="42"/>
        <end position="56"/>
    </location>
</feature>
<organism evidence="2 3">
    <name type="scientific">Pleurotus ostreatus (strain PC15)</name>
    <name type="common">Oyster mushroom</name>
    <dbReference type="NCBI Taxonomy" id="1137138"/>
    <lineage>
        <taxon>Eukaryota</taxon>
        <taxon>Fungi</taxon>
        <taxon>Dikarya</taxon>
        <taxon>Basidiomycota</taxon>
        <taxon>Agaricomycotina</taxon>
        <taxon>Agaricomycetes</taxon>
        <taxon>Agaricomycetidae</taxon>
        <taxon>Agaricales</taxon>
        <taxon>Pleurotineae</taxon>
        <taxon>Pleurotaceae</taxon>
        <taxon>Pleurotus</taxon>
    </lineage>
</organism>
<accession>A0A067NKV4</accession>
<dbReference type="HOGENOM" id="CLU_194728_0_0_1"/>
<evidence type="ECO:0000313" key="3">
    <source>
        <dbReference type="Proteomes" id="UP000027073"/>
    </source>
</evidence>
<sequence>MPFFPNATGFTVEKTTMNDIAGNYTEDNNTTNNTTTDSNNTKAETLTNSHNNSSQRIAVGPGKWGRGIRS</sequence>
<feature type="compositionally biased region" description="Low complexity" evidence="1">
    <location>
        <begin position="23"/>
        <end position="41"/>
    </location>
</feature>
<gene>
    <name evidence="2" type="ORF">PLEOSDRAFT_1104342</name>
</gene>
<evidence type="ECO:0000313" key="2">
    <source>
        <dbReference type="EMBL" id="KDQ27660.1"/>
    </source>
</evidence>
<dbReference type="VEuPathDB" id="FungiDB:PLEOSDRAFT_1104342"/>
<protein>
    <submittedName>
        <fullName evidence="2">Uncharacterized protein</fullName>
    </submittedName>
</protein>